<dbReference type="EMBL" id="JAAIWN010000053">
    <property type="protein sequence ID" value="NEY82912.1"/>
    <property type="molecule type" value="Genomic_DNA"/>
</dbReference>
<evidence type="ECO:0000256" key="1">
    <source>
        <dbReference type="ARBA" id="ARBA00004651"/>
    </source>
</evidence>
<organism evidence="10 11">
    <name type="scientific">Bacillus aquiflavi</name>
    <dbReference type="NCBI Taxonomy" id="2672567"/>
    <lineage>
        <taxon>Bacteria</taxon>
        <taxon>Bacillati</taxon>
        <taxon>Bacillota</taxon>
        <taxon>Bacilli</taxon>
        <taxon>Bacillales</taxon>
        <taxon>Bacillaceae</taxon>
        <taxon>Bacillus</taxon>
    </lineage>
</organism>
<sequence>MLEIPDWLDIITRSFIMLVLLFLLTKWLGKKQLSQLSFFEYVAGITIGSIAAEISTGLERNFLHGIFSLLVWTTVPFLVAVIAMKNKSIRDFVEGSATVFIKEGKILEDNLKKEKYTTDELMELLRKKNAFNVSDVEFAVLEADGNLNVLLKKEAQPITPKDIQLYVPPEKEPQTVIMDGEILDEPLSNSGYNRGWLHTELDKLDVTVENVFLAQIDSYGQLTVDLFDDKIQVPAPQEKPLLLASLKKCQADLELFALETESKSAQFMYTKNAEKLEKMIQKINPYLVN</sequence>
<comment type="similarity">
    <text evidence="2">Belongs to the UPF0702 family.</text>
</comment>
<evidence type="ECO:0000256" key="7">
    <source>
        <dbReference type="SAM" id="Phobius"/>
    </source>
</evidence>
<dbReference type="RefSeq" id="WP_163243321.1">
    <property type="nucleotide sequence ID" value="NZ_JAAIWN010000053.1"/>
</dbReference>
<dbReference type="GO" id="GO:0005886">
    <property type="term" value="C:plasma membrane"/>
    <property type="evidence" value="ECO:0007669"/>
    <property type="project" value="UniProtKB-SubCell"/>
</dbReference>
<keyword evidence="3" id="KW-1003">Cell membrane</keyword>
<keyword evidence="5 7" id="KW-1133">Transmembrane helix</keyword>
<evidence type="ECO:0000313" key="12">
    <source>
        <dbReference type="Proteomes" id="UP000570010"/>
    </source>
</evidence>
<keyword evidence="6 7" id="KW-0472">Membrane</keyword>
<evidence type="ECO:0000256" key="2">
    <source>
        <dbReference type="ARBA" id="ARBA00006448"/>
    </source>
</evidence>
<dbReference type="Gene3D" id="3.30.240.20">
    <property type="entry name" value="bsu07140 like domains"/>
    <property type="match status" value="2"/>
</dbReference>
<name>A0A6B3W134_9BACI</name>
<dbReference type="Pfam" id="PF04239">
    <property type="entry name" value="DUF421"/>
    <property type="match status" value="1"/>
</dbReference>
<feature type="domain" description="YetF C-terminal" evidence="8">
    <location>
        <begin position="84"/>
        <end position="216"/>
    </location>
</feature>
<evidence type="ECO:0000256" key="4">
    <source>
        <dbReference type="ARBA" id="ARBA00022692"/>
    </source>
</evidence>
<evidence type="ECO:0000256" key="3">
    <source>
        <dbReference type="ARBA" id="ARBA00022475"/>
    </source>
</evidence>
<dbReference type="InterPro" id="IPR023090">
    <property type="entry name" value="UPF0702_alpha/beta_dom_sf"/>
</dbReference>
<evidence type="ECO:0000313" key="11">
    <source>
        <dbReference type="Proteomes" id="UP000472971"/>
    </source>
</evidence>
<evidence type="ECO:0000313" key="10">
    <source>
        <dbReference type="EMBL" id="NEY82912.1"/>
    </source>
</evidence>
<evidence type="ECO:0000259" key="8">
    <source>
        <dbReference type="Pfam" id="PF04239"/>
    </source>
</evidence>
<proteinExistence type="inferred from homology"/>
<keyword evidence="4 7" id="KW-0812">Transmembrane</keyword>
<evidence type="ECO:0000313" key="9">
    <source>
        <dbReference type="EMBL" id="MBA4538549.1"/>
    </source>
</evidence>
<evidence type="ECO:0000256" key="6">
    <source>
        <dbReference type="ARBA" id="ARBA00023136"/>
    </source>
</evidence>
<dbReference type="Proteomes" id="UP000570010">
    <property type="component" value="Unassembled WGS sequence"/>
</dbReference>
<dbReference type="Pfam" id="PF07870">
    <property type="entry name" value="DUF1657"/>
    <property type="match status" value="1"/>
</dbReference>
<dbReference type="PANTHER" id="PTHR34582:SF7">
    <property type="entry name" value="UPF0702 TRANSMEMBRANE PROTEIN YDFS"/>
    <property type="match status" value="1"/>
</dbReference>
<reference evidence="9 12" key="2">
    <citation type="submission" date="2020-07" db="EMBL/GenBank/DDBJ databases">
        <authorList>
            <person name="Feng H."/>
        </authorList>
    </citation>
    <scope>NUCLEOTIDE SEQUENCE [LARGE SCALE GENOMIC DNA]</scope>
    <source>
        <strain evidence="12">s-12</strain>
        <strain evidence="9">S-12</strain>
    </source>
</reference>
<dbReference type="InterPro" id="IPR012452">
    <property type="entry name" value="DUF1657"/>
</dbReference>
<feature type="transmembrane region" description="Helical" evidence="7">
    <location>
        <begin position="6"/>
        <end position="24"/>
    </location>
</feature>
<dbReference type="AlphaFoldDB" id="A0A6B3W134"/>
<dbReference type="EMBL" id="JACEIO010000051">
    <property type="protein sequence ID" value="MBA4538549.1"/>
    <property type="molecule type" value="Genomic_DNA"/>
</dbReference>
<comment type="subcellular location">
    <subcellularLocation>
        <location evidence="1">Cell membrane</location>
        <topology evidence="1">Multi-pass membrane protein</topology>
    </subcellularLocation>
</comment>
<protein>
    <submittedName>
        <fullName evidence="10">DUF421 domain-containing protein</fullName>
    </submittedName>
</protein>
<keyword evidence="11" id="KW-1185">Reference proteome</keyword>
<feature type="transmembrane region" description="Helical" evidence="7">
    <location>
        <begin position="36"/>
        <end position="56"/>
    </location>
</feature>
<accession>A0A6B3W134</accession>
<dbReference type="PANTHER" id="PTHR34582">
    <property type="entry name" value="UPF0702 TRANSMEMBRANE PROTEIN YCAP"/>
    <property type="match status" value="1"/>
</dbReference>
<comment type="caution">
    <text evidence="10">The sequence shown here is derived from an EMBL/GenBank/DDBJ whole genome shotgun (WGS) entry which is preliminary data.</text>
</comment>
<evidence type="ECO:0000256" key="5">
    <source>
        <dbReference type="ARBA" id="ARBA00022989"/>
    </source>
</evidence>
<dbReference type="InterPro" id="IPR007353">
    <property type="entry name" value="DUF421"/>
</dbReference>
<reference evidence="10 11" key="1">
    <citation type="submission" date="2020-02" db="EMBL/GenBank/DDBJ databases">
        <title>Bacillus aquiflavi sp. nov., isolated from yellow water of strong flavor Chinese baijiu in Yibin region of China.</title>
        <authorList>
            <person name="Xie J."/>
        </authorList>
    </citation>
    <scope>NUCLEOTIDE SEQUENCE [LARGE SCALE GENOMIC DNA]</scope>
    <source>
        <strain evidence="10 11">3H-10</strain>
    </source>
</reference>
<dbReference type="Proteomes" id="UP000472971">
    <property type="component" value="Unassembled WGS sequence"/>
</dbReference>
<feature type="transmembrane region" description="Helical" evidence="7">
    <location>
        <begin position="62"/>
        <end position="83"/>
    </location>
</feature>
<gene>
    <name evidence="10" type="ORF">G4D64_15750</name>
    <name evidence="9" type="ORF">H1Z61_15790</name>
</gene>